<reference evidence="2" key="1">
    <citation type="submission" date="2014-09" db="EMBL/GenBank/DDBJ databases">
        <title>Vibrio variabilis JCM 19239. (C206) whole genome shotgun sequence.</title>
        <authorList>
            <person name="Sawabe T."/>
            <person name="Meirelles P."/>
            <person name="Nakanishi M."/>
            <person name="Sayaka M."/>
            <person name="Hattori M."/>
            <person name="Ohkuma M."/>
        </authorList>
    </citation>
    <scope>NUCLEOTIDE SEQUENCE [LARGE SCALE GENOMIC DNA]</scope>
    <source>
        <strain evidence="2">JCM 19239</strain>
    </source>
</reference>
<organism evidence="1 2">
    <name type="scientific">Vibrio variabilis</name>
    <dbReference type="NCBI Taxonomy" id="990271"/>
    <lineage>
        <taxon>Bacteria</taxon>
        <taxon>Pseudomonadati</taxon>
        <taxon>Pseudomonadota</taxon>
        <taxon>Gammaproteobacteria</taxon>
        <taxon>Vibrionales</taxon>
        <taxon>Vibrionaceae</taxon>
        <taxon>Vibrio</taxon>
    </lineage>
</organism>
<gene>
    <name evidence="1" type="ORF">JCM19239_5305</name>
</gene>
<evidence type="ECO:0000313" key="2">
    <source>
        <dbReference type="Proteomes" id="UP000029223"/>
    </source>
</evidence>
<sequence length="41" mass="4731">MVCLKQLNVHQVVLMSLFGIVLTGLQAKQMHLLRYSFQQTL</sequence>
<evidence type="ECO:0000313" key="1">
    <source>
        <dbReference type="EMBL" id="GAL30388.1"/>
    </source>
</evidence>
<keyword evidence="2" id="KW-1185">Reference proteome</keyword>
<dbReference type="EMBL" id="BBMS01000093">
    <property type="protein sequence ID" value="GAL30388.1"/>
    <property type="molecule type" value="Genomic_DNA"/>
</dbReference>
<reference evidence="2" key="2">
    <citation type="submission" date="2014-09" db="EMBL/GenBank/DDBJ databases">
        <authorList>
            <consortium name="NBRP consortium"/>
            <person name="Sawabe T."/>
            <person name="Meirelles P."/>
            <person name="Nakanishi M."/>
            <person name="Sayaka M."/>
            <person name="Hattori M."/>
            <person name="Ohkuma M."/>
        </authorList>
    </citation>
    <scope>NUCLEOTIDE SEQUENCE [LARGE SCALE GENOMIC DNA]</scope>
    <source>
        <strain evidence="2">JCM 19239</strain>
    </source>
</reference>
<accession>A0ABQ0JNQ7</accession>
<name>A0ABQ0JNQ7_9VIBR</name>
<protein>
    <submittedName>
        <fullName evidence="1">Uncharacterized protein</fullName>
    </submittedName>
</protein>
<proteinExistence type="predicted"/>
<comment type="caution">
    <text evidence="1">The sequence shown here is derived from an EMBL/GenBank/DDBJ whole genome shotgun (WGS) entry which is preliminary data.</text>
</comment>
<dbReference type="Proteomes" id="UP000029223">
    <property type="component" value="Unassembled WGS sequence"/>
</dbReference>